<sequence>MNPMKNVPKVQMTSPILSGILYAAIWLSIGALILSALLRWGSMHENALPAYSLIVHGLAALAGGFIAGKRSGQRGWYYGCLLGFAYGIIVLLISFLANNSGMSGRTLIMLGETLLAGGIGGMFGVNAKRN</sequence>
<keyword evidence="1" id="KW-1133">Transmembrane helix</keyword>
<comment type="caution">
    <text evidence="2">The sequence shown here is derived from an EMBL/GenBank/DDBJ whole genome shotgun (WGS) entry which is preliminary data.</text>
</comment>
<dbReference type="NCBIfam" id="TIGR04086">
    <property type="entry name" value="TIGR04086_membr"/>
    <property type="match status" value="1"/>
</dbReference>
<evidence type="ECO:0000256" key="1">
    <source>
        <dbReference type="SAM" id="Phobius"/>
    </source>
</evidence>
<keyword evidence="1" id="KW-0812">Transmembrane</keyword>
<name>A0ABS7D8S3_9BACL</name>
<evidence type="ECO:0000313" key="3">
    <source>
        <dbReference type="Proteomes" id="UP000812277"/>
    </source>
</evidence>
<dbReference type="InterPro" id="IPR023804">
    <property type="entry name" value="DUF3792_TM"/>
</dbReference>
<dbReference type="EMBL" id="JAHZIJ010000011">
    <property type="protein sequence ID" value="MBW7476246.1"/>
    <property type="molecule type" value="Genomic_DNA"/>
</dbReference>
<proteinExistence type="predicted"/>
<feature type="transmembrane region" description="Helical" evidence="1">
    <location>
        <begin position="107"/>
        <end position="125"/>
    </location>
</feature>
<protein>
    <submittedName>
        <fullName evidence="2">TIGR04086 family membrane protein</fullName>
    </submittedName>
</protein>
<keyword evidence="1" id="KW-0472">Membrane</keyword>
<dbReference type="Pfam" id="PF12670">
    <property type="entry name" value="DUF3792"/>
    <property type="match status" value="1"/>
</dbReference>
<organism evidence="2 3">
    <name type="scientific">Paenibacillus oenotherae</name>
    <dbReference type="NCBI Taxonomy" id="1435645"/>
    <lineage>
        <taxon>Bacteria</taxon>
        <taxon>Bacillati</taxon>
        <taxon>Bacillota</taxon>
        <taxon>Bacilli</taxon>
        <taxon>Bacillales</taxon>
        <taxon>Paenibacillaceae</taxon>
        <taxon>Paenibacillus</taxon>
    </lineage>
</organism>
<evidence type="ECO:0000313" key="2">
    <source>
        <dbReference type="EMBL" id="MBW7476246.1"/>
    </source>
</evidence>
<reference evidence="2 3" key="1">
    <citation type="submission" date="2021-07" db="EMBL/GenBank/DDBJ databases">
        <title>Paenibacillus radiodurans sp. nov., isolated from the southeastern edge of Tengger Desert.</title>
        <authorList>
            <person name="Zhang G."/>
        </authorList>
    </citation>
    <scope>NUCLEOTIDE SEQUENCE [LARGE SCALE GENOMIC DNA]</scope>
    <source>
        <strain evidence="2 3">DT7-4</strain>
    </source>
</reference>
<dbReference type="Proteomes" id="UP000812277">
    <property type="component" value="Unassembled WGS sequence"/>
</dbReference>
<gene>
    <name evidence="2" type="ORF">K0T92_15995</name>
</gene>
<feature type="transmembrane region" description="Helical" evidence="1">
    <location>
        <begin position="20"/>
        <end position="38"/>
    </location>
</feature>
<feature type="transmembrane region" description="Helical" evidence="1">
    <location>
        <begin position="75"/>
        <end position="95"/>
    </location>
</feature>
<accession>A0ABS7D8S3</accession>
<keyword evidence="3" id="KW-1185">Reference proteome</keyword>
<feature type="transmembrane region" description="Helical" evidence="1">
    <location>
        <begin position="50"/>
        <end position="68"/>
    </location>
</feature>
<dbReference type="RefSeq" id="WP_219873481.1">
    <property type="nucleotide sequence ID" value="NZ_JAHZIJ010000011.1"/>
</dbReference>